<organism evidence="3 4">
    <name type="scientific">Roseicyclus elongatus DSM 19469</name>
    <dbReference type="NCBI Taxonomy" id="1294273"/>
    <lineage>
        <taxon>Bacteria</taxon>
        <taxon>Pseudomonadati</taxon>
        <taxon>Pseudomonadota</taxon>
        <taxon>Alphaproteobacteria</taxon>
        <taxon>Rhodobacterales</taxon>
        <taxon>Roseobacteraceae</taxon>
        <taxon>Roseicyclus</taxon>
    </lineage>
</organism>
<dbReference type="Proteomes" id="UP000019593">
    <property type="component" value="Chromosome"/>
</dbReference>
<dbReference type="Pfam" id="PF13547">
    <property type="entry name" value="GTA_TIM"/>
    <property type="match status" value="1"/>
</dbReference>
<proteinExistence type="predicted"/>
<evidence type="ECO:0000313" key="3">
    <source>
        <dbReference type="EMBL" id="AHM04752.1"/>
    </source>
</evidence>
<evidence type="ECO:0000259" key="2">
    <source>
        <dbReference type="Pfam" id="PF13547"/>
    </source>
</evidence>
<dbReference type="STRING" id="1294273.roselon_02425"/>
<protein>
    <submittedName>
        <fullName evidence="3">GTA host specificity protein</fullName>
    </submittedName>
</protein>
<evidence type="ECO:0000256" key="1">
    <source>
        <dbReference type="SAM" id="MobiDB-lite"/>
    </source>
</evidence>
<name>W8S3G5_9RHOB</name>
<feature type="region of interest" description="Disordered" evidence="1">
    <location>
        <begin position="655"/>
        <end position="716"/>
    </location>
</feature>
<gene>
    <name evidence="3" type="ORF">roselon_02425</name>
</gene>
<dbReference type="InterPro" id="IPR025195">
    <property type="entry name" value="GTA_TIM_dom"/>
</dbReference>
<reference evidence="3 4" key="1">
    <citation type="submission" date="2013-03" db="EMBL/GenBank/DDBJ databases">
        <authorList>
            <person name="Fiebig A."/>
            <person name="Goeker M."/>
            <person name="Klenk H.-P.P."/>
        </authorList>
    </citation>
    <scope>NUCLEOTIDE SEQUENCE [LARGE SCALE GENOMIC DNA]</scope>
    <source>
        <strain evidence="4">DSM 19469</strain>
    </source>
</reference>
<dbReference type="PATRIC" id="fig|1294273.3.peg.2396"/>
<dbReference type="EMBL" id="CP004372">
    <property type="protein sequence ID" value="AHM04752.1"/>
    <property type="molecule type" value="Genomic_DNA"/>
</dbReference>
<feature type="compositionally biased region" description="Basic residues" evidence="1">
    <location>
        <begin position="655"/>
        <end position="678"/>
    </location>
</feature>
<dbReference type="eggNOG" id="COG3391">
    <property type="taxonomic scope" value="Bacteria"/>
</dbReference>
<sequence>MATILLSAAGAALGGMTNATIFGLTGAVIGRAVGATVGRVIDQRLMGAGAEAIEQGRVERFRFTGAGEGAPVARLFGRMRLGGQVIWATQFVETRKKSGGGKGAAPQPKTVTYAYSVSLAVALCEGEIARVGRIWADGVEIDRQSVTMRVYTGREDQLPDPLIEAVEGAGEVPAYRGIAYVVFEDLDLSAYGNRVPQFSFEVVRRAQPQAPHLPAAAEMLRAVAMMPGTGEYALSTSAVAYDGALGSGGAANVSAEGGLSDFAQSLETLRDTLPSLGAVSLIYSWFGDDLRAGSCRVKPKVEDRGRKAKKHRWTVGGLTRKDAEEIARDADDRPVYGGTPADDSVIEAITAIHAGGQQVMFYPFLLMEVLAGNGLPDPWGGTEQAKLPWRGRITGDLAPGHPDSPDGTPANAAAVAAFFGTVTAADFTVSAGEVAYHGPEEWTYSRFILHCAALCAAAGGVAAFCIGSEMRGLTQMRDDAGFPAVARYRALAADVRALLPDAQLTYAADWSEYFGYHPQDGSGDVYFHLDPLWADDEIDFIGIDNYMPTADWREGIDHTDAQDWEAIHDLDYLRANIEGGEGGAWYLPHPRGSGRAAPGADCRWRSGRGLGLCLQGAAGVVGLGPSRAARRRAAVGGQPLGAAIQAHPLYRIRMRGHRQRRQPAQRVPRRKKRRKRHPAPFERAARRPDPGAIPARRDVPLAGSGEQPRLRGLWRPDAGDGPRLCLGLGCAALAGLSQ</sequence>
<dbReference type="InterPro" id="IPR017853">
    <property type="entry name" value="GH"/>
</dbReference>
<dbReference type="Gene3D" id="3.20.20.80">
    <property type="entry name" value="Glycosidases"/>
    <property type="match status" value="1"/>
</dbReference>
<evidence type="ECO:0000313" key="4">
    <source>
        <dbReference type="Proteomes" id="UP000019593"/>
    </source>
</evidence>
<accession>W8S3G5</accession>
<dbReference type="SUPFAM" id="SSF51445">
    <property type="entry name" value="(Trans)glycosidases"/>
    <property type="match status" value="1"/>
</dbReference>
<keyword evidence="4" id="KW-1185">Reference proteome</keyword>
<dbReference type="KEGG" id="red:roselon_02425"/>
<dbReference type="HOGENOM" id="CLU_383016_0_0_5"/>
<feature type="domain" description="GTA TIM-barrel-like" evidence="2">
    <location>
        <begin position="442"/>
        <end position="588"/>
    </location>
</feature>
<feature type="compositionally biased region" description="Basic and acidic residues" evidence="1">
    <location>
        <begin position="679"/>
        <end position="699"/>
    </location>
</feature>
<dbReference type="AlphaFoldDB" id="W8S3G5"/>